<dbReference type="PANTHER" id="PTHR43819:SF1">
    <property type="entry name" value="ARCHAEAL-TYPE GLUTAMATE SYNTHASE [NADPH]"/>
    <property type="match status" value="1"/>
</dbReference>
<evidence type="ECO:0000313" key="5">
    <source>
        <dbReference type="Proteomes" id="UP000068447"/>
    </source>
</evidence>
<dbReference type="Gene3D" id="3.20.20.70">
    <property type="entry name" value="Aldolase class I"/>
    <property type="match status" value="1"/>
</dbReference>
<dbReference type="InterPro" id="IPR002932">
    <property type="entry name" value="Glu_synthdom"/>
</dbReference>
<dbReference type="AlphaFoldDB" id="A0A0U2JJ63"/>
<protein>
    <submittedName>
        <fullName evidence="4">Glutamate synthase</fullName>
    </submittedName>
</protein>
<dbReference type="OrthoDB" id="9795032at2"/>
<evidence type="ECO:0000259" key="3">
    <source>
        <dbReference type="Pfam" id="PF01645"/>
    </source>
</evidence>
<dbReference type="InterPro" id="IPR013785">
    <property type="entry name" value="Aldolase_TIM"/>
</dbReference>
<organism evidence="4 5">
    <name type="scientific">Lacimicrobium alkaliphilum</name>
    <dbReference type="NCBI Taxonomy" id="1526571"/>
    <lineage>
        <taxon>Bacteria</taxon>
        <taxon>Pseudomonadati</taxon>
        <taxon>Pseudomonadota</taxon>
        <taxon>Gammaproteobacteria</taxon>
        <taxon>Alteromonadales</taxon>
        <taxon>Alteromonadaceae</taxon>
        <taxon>Lacimicrobium</taxon>
    </lineage>
</organism>
<sequence length="536" mass="59192">MYSLFFAVHLCVFALLGLAGMQWPWVWWLLVIPALTLAVGLHDMFQTRHTILRNFPFIGRARWIMESLRPFIRQYLVESDLDGTPVSRMFRSIVYQRAKGVMDSLPYGTRLDTYAEGYEWISHSIAALNINTLNPHPRVRIGSEDCRQPYISSLLNISAMSFGALSNHAILALNKGAKLGQFSHNTGEGAISEYHLHYGGDLVWQIGTGYFGCRNADGTFNANSFSEKASLEQVKMIEVKLSQGAKPGHGGILPADKNSEEIARIRLVEPHQDVISPSAHSAFSTPIEMLEFIQQLRELSGGKPIGIKLCIGRQSEFIAICKAMIKTGIKADFITVDGGEGGTGAAPLEYSNSLGMPLRDGVAFVHDCLIGFGLREEIRIIASGKIFSAFHMMRSLALGADLCNSARGMMLALGCVHSLICNTNRCPTGVATQDKRLTRGLDVSDKGQRVARYHKETLHAAVDMASSCGLNNPGQITRSHVFRRVDHQSALRFDQLYPTPAPGSFLNKPYPPSFESYLEESSADSFMPRKYLCHSC</sequence>
<dbReference type="CDD" id="cd02808">
    <property type="entry name" value="GltS_FMN"/>
    <property type="match status" value="1"/>
</dbReference>
<dbReference type="InterPro" id="IPR027283">
    <property type="entry name" value="YerD"/>
</dbReference>
<dbReference type="STRING" id="1526571.AT746_12075"/>
<dbReference type="EMBL" id="CP013650">
    <property type="protein sequence ID" value="ALS98934.1"/>
    <property type="molecule type" value="Genomic_DNA"/>
</dbReference>
<evidence type="ECO:0000313" key="4">
    <source>
        <dbReference type="EMBL" id="ALS98934.1"/>
    </source>
</evidence>
<accession>A0A0U2JJ63</accession>
<evidence type="ECO:0000256" key="1">
    <source>
        <dbReference type="ARBA" id="ARBA00009716"/>
    </source>
</evidence>
<evidence type="ECO:0000256" key="2">
    <source>
        <dbReference type="PIRNR" id="PIRNR006429"/>
    </source>
</evidence>
<dbReference type="SUPFAM" id="SSF51395">
    <property type="entry name" value="FMN-linked oxidoreductases"/>
    <property type="match status" value="1"/>
</dbReference>
<feature type="domain" description="Glutamate synthase" evidence="3">
    <location>
        <begin position="140"/>
        <end position="470"/>
    </location>
</feature>
<dbReference type="PIRSF" id="PIRSF500060">
    <property type="entry name" value="UCP500060"/>
    <property type="match status" value="1"/>
</dbReference>
<dbReference type="Proteomes" id="UP000068447">
    <property type="component" value="Chromosome"/>
</dbReference>
<dbReference type="InterPro" id="IPR024188">
    <property type="entry name" value="GltB"/>
</dbReference>
<gene>
    <name evidence="4" type="ORF">AT746_12075</name>
</gene>
<dbReference type="KEGG" id="lal:AT746_12075"/>
<dbReference type="PANTHER" id="PTHR43819">
    <property type="entry name" value="ARCHAEAL-TYPE GLUTAMATE SYNTHASE [NADPH]"/>
    <property type="match status" value="1"/>
</dbReference>
<dbReference type="RefSeq" id="WP_062480651.1">
    <property type="nucleotide sequence ID" value="NZ_CP013650.1"/>
</dbReference>
<dbReference type="PIRSF" id="PIRSF006429">
    <property type="entry name" value="GOGAT_lg_2"/>
    <property type="match status" value="1"/>
</dbReference>
<name>A0A0U2JJ63_9ALTE</name>
<comment type="similarity">
    <text evidence="1 2">Belongs to the glutamate synthase family.</text>
</comment>
<dbReference type="Pfam" id="PF01645">
    <property type="entry name" value="Glu_synthase"/>
    <property type="match status" value="1"/>
</dbReference>
<keyword evidence="5" id="KW-1185">Reference proteome</keyword>
<dbReference type="GO" id="GO:0015930">
    <property type="term" value="F:glutamate synthase activity"/>
    <property type="evidence" value="ECO:0007669"/>
    <property type="project" value="InterPro"/>
</dbReference>
<proteinExistence type="inferred from homology"/>
<dbReference type="GO" id="GO:0006537">
    <property type="term" value="P:glutamate biosynthetic process"/>
    <property type="evidence" value="ECO:0007669"/>
    <property type="project" value="InterPro"/>
</dbReference>
<reference evidence="4 5" key="1">
    <citation type="submission" date="2015-12" db="EMBL/GenBank/DDBJ databases">
        <title>Complete genome of Lacimicrobium alkaliphilum KCTC 32984.</title>
        <authorList>
            <person name="Kim S.-G."/>
            <person name="Lee Y.-J."/>
        </authorList>
    </citation>
    <scope>NUCLEOTIDE SEQUENCE [LARGE SCALE GENOMIC DNA]</scope>
    <source>
        <strain evidence="4 5">YelD216</strain>
    </source>
</reference>